<feature type="transmembrane region" description="Helical" evidence="9">
    <location>
        <begin position="74"/>
        <end position="92"/>
    </location>
</feature>
<evidence type="ECO:0000256" key="7">
    <source>
        <dbReference type="RuleBase" id="RU003346"/>
    </source>
</evidence>
<dbReference type="PRINTS" id="PR00171">
    <property type="entry name" value="SUGRTRNSPORT"/>
</dbReference>
<dbReference type="NCBIfam" id="TIGR00879">
    <property type="entry name" value="SP"/>
    <property type="match status" value="1"/>
</dbReference>
<dbReference type="Pfam" id="PF00083">
    <property type="entry name" value="Sugar_tr"/>
    <property type="match status" value="1"/>
</dbReference>
<dbReference type="PROSITE" id="PS00217">
    <property type="entry name" value="SUGAR_TRANSPORT_2"/>
    <property type="match status" value="1"/>
</dbReference>
<keyword evidence="3 7" id="KW-0813">Transport</keyword>
<dbReference type="PROSITE" id="PS00216">
    <property type="entry name" value="SUGAR_TRANSPORT_1"/>
    <property type="match status" value="1"/>
</dbReference>
<dbReference type="PANTHER" id="PTHR48022:SF12">
    <property type="entry name" value="MAJOR FACILITATOR SUPERFAMILY (MFS) PROFILE DOMAIN-CONTAINING PROTEIN"/>
    <property type="match status" value="1"/>
</dbReference>
<feature type="transmembrane region" description="Helical" evidence="9">
    <location>
        <begin position="493"/>
        <end position="511"/>
    </location>
</feature>
<feature type="domain" description="Major facilitator superfamily (MFS) profile" evidence="10">
    <location>
        <begin position="35"/>
        <end position="515"/>
    </location>
</feature>
<sequence length="584" mass="64698">MAIGTSKSQSAVGRLGAEKPHGFMGMLRNPYVFMTCAFAALGCLMYGYDQGVMSSILVMETFQAEFPSLQGSTIQGWLVSALELGAWAGALFNGWLSDRISRKYSMMVAVIIFTLGTGLQCGAYKSSELFAGRVIGGFGIGMFSMVIPLYQAEIAPPELRGSLVSLQQQSITIGTTIAFWLDYGMHFVGGPHCNPEGIPAAQQYDDGVFNYTLAAGHKCLGQEPVSWRFPLALQLLPAWVLFVGMFFLPFSPRWLMMKHRDDECIAALSRLRRLDRNDPVLRLEYLEIKAAVLFDEEVEKELKVQDGWLSSWKTLFAPNMFRRVMIGCIIMICQQFTGINAVLYYAPQIFQTFGFTNTTTTLLATGVTGIFQIVFTIPSVLFLDNFGRKTFLIVGAVGMMICHIIVAAIDGSFETSWATHRSAGWASIVFIWLFAVNFAYSWGPVAWVLTQEIFPNSMRSRGVSIVASTNWMFNFIIGLTTKDMLNSMKYGTYIFFACFCAIGAVFVYFFVPETKDKTLEELDIYFGGDASGIAAHDRELLARINASLGLEGVEGPEDLRVKEEETTEVHQELGSSNAEKTVAA</sequence>
<dbReference type="InterPro" id="IPR020846">
    <property type="entry name" value="MFS_dom"/>
</dbReference>
<dbReference type="OrthoDB" id="8120565at2759"/>
<dbReference type="PANTHER" id="PTHR48022">
    <property type="entry name" value="PLASTIDIC GLUCOSE TRANSPORTER 4"/>
    <property type="match status" value="1"/>
</dbReference>
<feature type="transmembrane region" description="Helical" evidence="9">
    <location>
        <begin position="324"/>
        <end position="346"/>
    </location>
</feature>
<organism evidence="11 12">
    <name type="scientific">Niveomyces insectorum RCEF 264</name>
    <dbReference type="NCBI Taxonomy" id="1081102"/>
    <lineage>
        <taxon>Eukaryota</taxon>
        <taxon>Fungi</taxon>
        <taxon>Dikarya</taxon>
        <taxon>Ascomycota</taxon>
        <taxon>Pezizomycotina</taxon>
        <taxon>Sordariomycetes</taxon>
        <taxon>Hypocreomycetidae</taxon>
        <taxon>Hypocreales</taxon>
        <taxon>Cordycipitaceae</taxon>
        <taxon>Niveomyces</taxon>
    </lineage>
</organism>
<evidence type="ECO:0000256" key="9">
    <source>
        <dbReference type="SAM" id="Phobius"/>
    </source>
</evidence>
<evidence type="ECO:0000313" key="11">
    <source>
        <dbReference type="EMBL" id="OAA55791.1"/>
    </source>
</evidence>
<evidence type="ECO:0000256" key="2">
    <source>
        <dbReference type="ARBA" id="ARBA00010992"/>
    </source>
</evidence>
<dbReference type="InterPro" id="IPR050360">
    <property type="entry name" value="MFS_Sugar_Transporters"/>
</dbReference>
<feature type="transmembrane region" description="Helical" evidence="9">
    <location>
        <begin position="361"/>
        <end position="383"/>
    </location>
</feature>
<evidence type="ECO:0000256" key="5">
    <source>
        <dbReference type="ARBA" id="ARBA00022989"/>
    </source>
</evidence>
<proteinExistence type="inferred from homology"/>
<keyword evidence="11" id="KW-0762">Sugar transport</keyword>
<evidence type="ECO:0000256" key="4">
    <source>
        <dbReference type="ARBA" id="ARBA00022692"/>
    </source>
</evidence>
<feature type="compositionally biased region" description="Basic and acidic residues" evidence="8">
    <location>
        <begin position="557"/>
        <end position="571"/>
    </location>
</feature>
<dbReference type="InterPro" id="IPR005828">
    <property type="entry name" value="MFS_sugar_transport-like"/>
</dbReference>
<evidence type="ECO:0000256" key="3">
    <source>
        <dbReference type="ARBA" id="ARBA00022448"/>
    </source>
</evidence>
<dbReference type="FunFam" id="1.20.1250.20:FF:000451">
    <property type="entry name" value="MFS sugar transporter, putative"/>
    <property type="match status" value="1"/>
</dbReference>
<accession>A0A167NQ13</accession>
<dbReference type="InterPro" id="IPR005829">
    <property type="entry name" value="Sugar_transporter_CS"/>
</dbReference>
<dbReference type="Proteomes" id="UP000076874">
    <property type="component" value="Unassembled WGS sequence"/>
</dbReference>
<protein>
    <submittedName>
        <fullName evidence="11">Sugar transporter</fullName>
    </submittedName>
</protein>
<keyword evidence="12" id="KW-1185">Reference proteome</keyword>
<keyword evidence="5 9" id="KW-1133">Transmembrane helix</keyword>
<dbReference type="EMBL" id="AZHD01000018">
    <property type="protein sequence ID" value="OAA55791.1"/>
    <property type="molecule type" value="Genomic_DNA"/>
</dbReference>
<dbReference type="InterPro" id="IPR036259">
    <property type="entry name" value="MFS_trans_sf"/>
</dbReference>
<dbReference type="FunFam" id="1.20.1250.20:FF:000388">
    <property type="entry name" value="MFS sugar transporter, putative"/>
    <property type="match status" value="1"/>
</dbReference>
<name>A0A167NQ13_9HYPO</name>
<evidence type="ECO:0000313" key="12">
    <source>
        <dbReference type="Proteomes" id="UP000076874"/>
    </source>
</evidence>
<reference evidence="11 12" key="1">
    <citation type="journal article" date="2016" name="Genome Biol. Evol.">
        <title>Divergent and convergent evolution of fungal pathogenicity.</title>
        <authorList>
            <person name="Shang Y."/>
            <person name="Xiao G."/>
            <person name="Zheng P."/>
            <person name="Cen K."/>
            <person name="Zhan S."/>
            <person name="Wang C."/>
        </authorList>
    </citation>
    <scope>NUCLEOTIDE SEQUENCE [LARGE SCALE GENOMIC DNA]</scope>
    <source>
        <strain evidence="11 12">RCEF 264</strain>
    </source>
</reference>
<keyword evidence="6 9" id="KW-0472">Membrane</keyword>
<comment type="similarity">
    <text evidence="2 7">Belongs to the major facilitator superfamily. Sugar transporter (TC 2.A.1.1) family.</text>
</comment>
<evidence type="ECO:0000256" key="6">
    <source>
        <dbReference type="ARBA" id="ARBA00023136"/>
    </source>
</evidence>
<gene>
    <name evidence="11" type="ORF">SPI_07998</name>
</gene>
<feature type="compositionally biased region" description="Polar residues" evidence="8">
    <location>
        <begin position="573"/>
        <end position="584"/>
    </location>
</feature>
<feature type="transmembrane region" description="Helical" evidence="9">
    <location>
        <begin position="130"/>
        <end position="150"/>
    </location>
</feature>
<dbReference type="SUPFAM" id="SSF103473">
    <property type="entry name" value="MFS general substrate transporter"/>
    <property type="match status" value="1"/>
</dbReference>
<comment type="caution">
    <text evidence="11">The sequence shown here is derived from an EMBL/GenBank/DDBJ whole genome shotgun (WGS) entry which is preliminary data.</text>
</comment>
<feature type="transmembrane region" description="Helical" evidence="9">
    <location>
        <begin position="462"/>
        <end position="481"/>
    </location>
</feature>
<dbReference type="GO" id="GO:0005351">
    <property type="term" value="F:carbohydrate:proton symporter activity"/>
    <property type="evidence" value="ECO:0007669"/>
    <property type="project" value="TreeGrafter"/>
</dbReference>
<feature type="transmembrane region" description="Helical" evidence="9">
    <location>
        <begin position="429"/>
        <end position="450"/>
    </location>
</feature>
<feature type="transmembrane region" description="Helical" evidence="9">
    <location>
        <begin position="31"/>
        <end position="48"/>
    </location>
</feature>
<dbReference type="PROSITE" id="PS50850">
    <property type="entry name" value="MFS"/>
    <property type="match status" value="1"/>
</dbReference>
<feature type="region of interest" description="Disordered" evidence="8">
    <location>
        <begin position="555"/>
        <end position="584"/>
    </location>
</feature>
<dbReference type="GO" id="GO:0016020">
    <property type="term" value="C:membrane"/>
    <property type="evidence" value="ECO:0007669"/>
    <property type="project" value="UniProtKB-SubCell"/>
</dbReference>
<dbReference type="AlphaFoldDB" id="A0A167NQ13"/>
<dbReference type="Gene3D" id="1.20.1250.20">
    <property type="entry name" value="MFS general substrate transporter like domains"/>
    <property type="match status" value="1"/>
</dbReference>
<evidence type="ECO:0000256" key="8">
    <source>
        <dbReference type="SAM" id="MobiDB-lite"/>
    </source>
</evidence>
<dbReference type="InterPro" id="IPR003663">
    <property type="entry name" value="Sugar/inositol_transpt"/>
</dbReference>
<feature type="transmembrane region" description="Helical" evidence="9">
    <location>
        <begin position="390"/>
        <end position="409"/>
    </location>
</feature>
<evidence type="ECO:0000259" key="10">
    <source>
        <dbReference type="PROSITE" id="PS50850"/>
    </source>
</evidence>
<comment type="subcellular location">
    <subcellularLocation>
        <location evidence="1">Membrane</location>
        <topology evidence="1">Multi-pass membrane protein</topology>
    </subcellularLocation>
</comment>
<keyword evidence="4 9" id="KW-0812">Transmembrane</keyword>
<feature type="transmembrane region" description="Helical" evidence="9">
    <location>
        <begin position="231"/>
        <end position="250"/>
    </location>
</feature>
<evidence type="ECO:0000256" key="1">
    <source>
        <dbReference type="ARBA" id="ARBA00004141"/>
    </source>
</evidence>